<dbReference type="Pfam" id="PF23113">
    <property type="entry name" value="MARCHF6_C"/>
    <property type="match status" value="1"/>
</dbReference>
<reference evidence="16 17" key="1">
    <citation type="submission" date="2017-10" db="EMBL/GenBank/DDBJ databases">
        <title>A novel species of cold-tolerant Malassezia isolated from bats.</title>
        <authorList>
            <person name="Lorch J.M."/>
            <person name="Palmer J.M."/>
            <person name="Vanderwolf K.J."/>
            <person name="Schmidt K.Z."/>
            <person name="Verant M.L."/>
            <person name="Weller T.J."/>
            <person name="Blehert D.S."/>
        </authorList>
    </citation>
    <scope>NUCLEOTIDE SEQUENCE [LARGE SCALE GENOMIC DNA]</scope>
    <source>
        <strain evidence="16 17">NWHC:44797-103</strain>
    </source>
</reference>
<dbReference type="EMBL" id="KZ454995">
    <property type="protein sequence ID" value="PKI82420.1"/>
    <property type="molecule type" value="Genomic_DNA"/>
</dbReference>
<comment type="pathway">
    <text evidence="3">Protein modification; protein ubiquitination.</text>
</comment>
<dbReference type="InterPro" id="IPR000873">
    <property type="entry name" value="AMP-dep_synth/lig_dom"/>
</dbReference>
<dbReference type="FunFam" id="3.30.40.10:FF:000287">
    <property type="entry name" value="RING finger membrane protein"/>
    <property type="match status" value="1"/>
</dbReference>
<dbReference type="InterPro" id="IPR025110">
    <property type="entry name" value="AMP-bd_C"/>
</dbReference>
<dbReference type="Pfam" id="PF12906">
    <property type="entry name" value="RINGv"/>
    <property type="match status" value="1"/>
</dbReference>
<evidence type="ECO:0000256" key="11">
    <source>
        <dbReference type="ARBA" id="ARBA00022989"/>
    </source>
</evidence>
<dbReference type="InterPro" id="IPR020845">
    <property type="entry name" value="AMP-binding_CS"/>
</dbReference>
<accession>A0A2N1J7A4</accession>
<dbReference type="OrthoDB" id="10253115at2759"/>
<proteinExistence type="predicted"/>
<comment type="subcellular location">
    <subcellularLocation>
        <location evidence="2">Membrane</location>
        <topology evidence="2">Multi-pass membrane protein</topology>
    </subcellularLocation>
</comment>
<dbReference type="InterPro" id="IPR056521">
    <property type="entry name" value="MARCHF6-like_C"/>
</dbReference>
<feature type="transmembrane region" description="Helical" evidence="14">
    <location>
        <begin position="1273"/>
        <end position="1293"/>
    </location>
</feature>
<feature type="transmembrane region" description="Helical" evidence="14">
    <location>
        <begin position="761"/>
        <end position="778"/>
    </location>
</feature>
<feature type="transmembrane region" description="Helical" evidence="14">
    <location>
        <begin position="1240"/>
        <end position="1261"/>
    </location>
</feature>
<dbReference type="EC" id="2.3.2.27" evidence="4"/>
<feature type="transmembrane region" description="Helical" evidence="14">
    <location>
        <begin position="1425"/>
        <end position="1447"/>
    </location>
</feature>
<feature type="transmembrane region" description="Helical" evidence="14">
    <location>
        <begin position="1638"/>
        <end position="1660"/>
    </location>
</feature>
<evidence type="ECO:0000256" key="6">
    <source>
        <dbReference type="ARBA" id="ARBA00022692"/>
    </source>
</evidence>
<feature type="transmembrane region" description="Helical" evidence="14">
    <location>
        <begin position="1548"/>
        <end position="1568"/>
    </location>
</feature>
<dbReference type="Pfam" id="PF13193">
    <property type="entry name" value="AMP-binding_C"/>
    <property type="match status" value="1"/>
</dbReference>
<keyword evidence="11 14" id="KW-1133">Transmembrane helix</keyword>
<feature type="transmembrane region" description="Helical" evidence="14">
    <location>
        <begin position="1467"/>
        <end position="1487"/>
    </location>
</feature>
<feature type="transmembrane region" description="Helical" evidence="14">
    <location>
        <begin position="1129"/>
        <end position="1150"/>
    </location>
</feature>
<feature type="transmembrane region" description="Helical" evidence="14">
    <location>
        <begin position="960"/>
        <end position="981"/>
    </location>
</feature>
<dbReference type="InterPro" id="IPR042099">
    <property type="entry name" value="ANL_N_sf"/>
</dbReference>
<evidence type="ECO:0000256" key="2">
    <source>
        <dbReference type="ARBA" id="ARBA00004141"/>
    </source>
</evidence>
<feature type="domain" description="RING-CH-type" evidence="15">
    <location>
        <begin position="578"/>
        <end position="639"/>
    </location>
</feature>
<feature type="transmembrane region" description="Helical" evidence="14">
    <location>
        <begin position="1088"/>
        <end position="1108"/>
    </location>
</feature>
<dbReference type="STRING" id="2020962.A0A2N1J7A4"/>
<dbReference type="CDD" id="cd16702">
    <property type="entry name" value="RING_CH-C4HC3_MARCH6"/>
    <property type="match status" value="1"/>
</dbReference>
<dbReference type="SMART" id="SM00744">
    <property type="entry name" value="RINGv"/>
    <property type="match status" value="1"/>
</dbReference>
<keyword evidence="12 14" id="KW-0472">Membrane</keyword>
<keyword evidence="7" id="KW-0479">Metal-binding</keyword>
<evidence type="ECO:0000256" key="1">
    <source>
        <dbReference type="ARBA" id="ARBA00000900"/>
    </source>
</evidence>
<dbReference type="PANTHER" id="PTHR13145">
    <property type="entry name" value="SSM4 PROTEIN"/>
    <property type="match status" value="1"/>
</dbReference>
<protein>
    <recommendedName>
        <fullName evidence="4">RING-type E3 ubiquitin transferase</fullName>
        <ecNumber evidence="4">2.3.2.27</ecNumber>
    </recommendedName>
</protein>
<evidence type="ECO:0000256" key="5">
    <source>
        <dbReference type="ARBA" id="ARBA00022679"/>
    </source>
</evidence>
<evidence type="ECO:0000256" key="10">
    <source>
        <dbReference type="ARBA" id="ARBA00022833"/>
    </source>
</evidence>
<evidence type="ECO:0000256" key="12">
    <source>
        <dbReference type="ARBA" id="ARBA00023136"/>
    </source>
</evidence>
<dbReference type="PANTHER" id="PTHR13145:SF0">
    <property type="entry name" value="E3 UBIQUITIN-PROTEIN LIGASE MARCHF6"/>
    <property type="match status" value="1"/>
</dbReference>
<dbReference type="GO" id="GO:0005789">
    <property type="term" value="C:endoplasmic reticulum membrane"/>
    <property type="evidence" value="ECO:0007669"/>
    <property type="project" value="TreeGrafter"/>
</dbReference>
<keyword evidence="9" id="KW-0833">Ubl conjugation pathway</keyword>
<dbReference type="Proteomes" id="UP000232875">
    <property type="component" value="Unassembled WGS sequence"/>
</dbReference>
<evidence type="ECO:0000256" key="9">
    <source>
        <dbReference type="ARBA" id="ARBA00022786"/>
    </source>
</evidence>
<dbReference type="Pfam" id="PF00501">
    <property type="entry name" value="AMP-binding"/>
    <property type="match status" value="1"/>
</dbReference>
<dbReference type="Gene3D" id="3.30.40.10">
    <property type="entry name" value="Zinc/RING finger domain, C3HC4 (zinc finger)"/>
    <property type="match status" value="1"/>
</dbReference>
<gene>
    <name evidence="16" type="ORF">MVES_003636</name>
</gene>
<dbReference type="InterPro" id="IPR045851">
    <property type="entry name" value="AMP-bd_C_sf"/>
</dbReference>
<dbReference type="GO" id="GO:0008270">
    <property type="term" value="F:zinc ion binding"/>
    <property type="evidence" value="ECO:0007669"/>
    <property type="project" value="UniProtKB-KW"/>
</dbReference>
<feature type="transmembrane region" description="Helical" evidence="14">
    <location>
        <begin position="1508"/>
        <end position="1528"/>
    </location>
</feature>
<evidence type="ECO:0000256" key="3">
    <source>
        <dbReference type="ARBA" id="ARBA00004906"/>
    </source>
</evidence>
<dbReference type="Gene3D" id="3.40.50.12780">
    <property type="entry name" value="N-terminal domain of ligase-like"/>
    <property type="match status" value="1"/>
</dbReference>
<evidence type="ECO:0000256" key="4">
    <source>
        <dbReference type="ARBA" id="ARBA00012483"/>
    </source>
</evidence>
<feature type="transmembrane region" description="Helical" evidence="14">
    <location>
        <begin position="667"/>
        <end position="687"/>
    </location>
</feature>
<feature type="compositionally biased region" description="Acidic residues" evidence="13">
    <location>
        <begin position="912"/>
        <end position="935"/>
    </location>
</feature>
<dbReference type="GO" id="GO:0036503">
    <property type="term" value="P:ERAD pathway"/>
    <property type="evidence" value="ECO:0007669"/>
    <property type="project" value="TreeGrafter"/>
</dbReference>
<dbReference type="SUPFAM" id="SSF56801">
    <property type="entry name" value="Acetyl-CoA synthetase-like"/>
    <property type="match status" value="1"/>
</dbReference>
<evidence type="ECO:0000256" key="14">
    <source>
        <dbReference type="SAM" id="Phobius"/>
    </source>
</evidence>
<organism evidence="16 17">
    <name type="scientific">Malassezia vespertilionis</name>
    <dbReference type="NCBI Taxonomy" id="2020962"/>
    <lineage>
        <taxon>Eukaryota</taxon>
        <taxon>Fungi</taxon>
        <taxon>Dikarya</taxon>
        <taxon>Basidiomycota</taxon>
        <taxon>Ustilaginomycotina</taxon>
        <taxon>Malasseziomycetes</taxon>
        <taxon>Malasseziales</taxon>
        <taxon>Malasseziaceae</taxon>
        <taxon>Malassezia</taxon>
    </lineage>
</organism>
<name>A0A2N1J7A4_9BASI</name>
<evidence type="ECO:0000256" key="8">
    <source>
        <dbReference type="ARBA" id="ARBA00022771"/>
    </source>
</evidence>
<comment type="catalytic activity">
    <reaction evidence="1">
        <text>S-ubiquitinyl-[E2 ubiquitin-conjugating enzyme]-L-cysteine + [acceptor protein]-L-lysine = [E2 ubiquitin-conjugating enzyme]-L-cysteine + N(6)-ubiquitinyl-[acceptor protein]-L-lysine.</text>
        <dbReference type="EC" id="2.3.2.27"/>
    </reaction>
</comment>
<dbReference type="SUPFAM" id="SSF57850">
    <property type="entry name" value="RING/U-box"/>
    <property type="match status" value="1"/>
</dbReference>
<keyword evidence="6 14" id="KW-0812">Transmembrane</keyword>
<dbReference type="PROSITE" id="PS00455">
    <property type="entry name" value="AMP_BINDING"/>
    <property type="match status" value="1"/>
</dbReference>
<feature type="transmembrane region" description="Helical" evidence="14">
    <location>
        <begin position="1580"/>
        <end position="1600"/>
    </location>
</feature>
<sequence length="1706" mass="190206">MYVPPLSSQPPQGRTFGLRMQLPPHLPLHYTPLNPVQFLLRAALIRPDHTAVVHPEQHYSFTYAQWAARVLSLACALRSVPGWQEGDRVAVVSPNVPLIADAHYGVLAAGGIVTPLNYRNTASEIEYILVHCGARVVLVDHTVQHLIPSLPNLFVVCSLDSGGQDRQDAYEAFLMQGYHAWANAPPRNGLRDYGLLDEIVDENATSSLCYTSGTTGNPKGVETTFRGSYLAALSNALQSQLNGDTVYLWVLPMFHCCGWTFPWAVTAALGTHHMLRSVQYPEIWRAFLHGGVTHYCGAPTVQNGIVQASEAQRLDRPVYVLVAASAPSAHLLGKMESLHLLPIHVYGLTETYGPSNGRFQEPAWYRLDLEQRSRLQARQGHAYVSGDETRVVKLDTDELVDVKQDASETGEIVMRGNLVMKRYYKNPEATAEATRGNWFHTGDLAVRHPGGEIQIVDRGKDIIISGGENISSVMVEQELASHPWVRESAVVAKSHPKWGEAGHAVVVLSDAAKHALAAADDANQMLHDTLSDHCRKYMSGFAIPKWFSTIDELPKSSTGKILKRALRAPSAKLMADLAGVPEVPTCRICRSEEEPGAPLYHPCRCTGSIRYCHQDCLMQWLQHSQKRYCELCKYDFIFHKHYKHTMPDGSFPPWLYARFIGWRALQIAAYILRVVFVGLVWLVLVPYTSYKVWCMYFRISDRIVDAVQGTRSYDATHTQPNTANLLPQRLSEERMADYTYRAARVLVETIYDEVTSEWPRSAFVTAAVMVSFVAVFLLREWVLQYQHETLEHRPAPEEEQPNAARDRIRAAALHAAQARAERMMAADPMHLLVQDLAQNAPQRLDTAWAAEHADAPEEYAMHPAPPQLAPNDEEGSLARAPARTFPHDDDSAWEDESEGGNEPGQVALEPAPLDDDDDDDDDDDEGDNLWDDNADMGEDLDSIMQVIGLRGSLWGFTQSVLILQALVVVIISVFVIFPYLLGRLFGFRFTEALLLPAALLRRITDPVFEFLLDRIAGVLRLTKAIFPQFLRAAPHTQSPVLGLHVPHTQTAPLARFVRHWAGGVARLAQTLQDCTRGTRIWERGLCVVLGHAYIVMGLFLETQLGVYIHGLHLSWPKHAMKQYTTIFKVLAFSVIDLVFFPLFCGTLLEWCLFPLFPGASIARMLGDARAAPFSFILCRWTAGTVYMFHFAQFVTATRAVVRPGVLCWMRDASDPDFHPIREILETRATLQLRKLGDSMIMYSAIAVCLAGASLRAVYYALPNVLPLHWHPLTPVLHVPVDLLLLQLGLRVVLKQARARVRAKRYFRYWWIWAARRVRLSAFLMGDDLPEEHGHVARGGWLARMLGTASEKHAQFIHDGGYARVPANDHPAPNALLFIPTDLHGAPLDEEGRAALEKQRASIATMEKHKALYSVVYIPPNIRRRVLGLLGLLWASVFCAMLGALFAPLLLGRGIMHLAGLGGVHDMYALYTGYVALIALVCVGVGGRRAVLSAQQRTLRVYASHAARLVFHISTALGLVPLLVGLVFHQYLIPVQQYTTEGIPQLNVLHAWALGLILLYLALLLTLFVAPDYAPTLWDMLEMLQTGSVWHVPVLVGWTWLVRPALVLALPLIAAPYLCAAFALWIAGKLAAAAAVQQLYLRCANLGIASLLLGFAAWHFILRRLRYWTSVLRDELFLESTELCNFTEHPAEGPFLGPLPHSMVRGG</sequence>
<dbReference type="GO" id="GO:0061630">
    <property type="term" value="F:ubiquitin protein ligase activity"/>
    <property type="evidence" value="ECO:0007669"/>
    <property type="project" value="UniProtKB-EC"/>
</dbReference>
<evidence type="ECO:0000256" key="7">
    <source>
        <dbReference type="ARBA" id="ARBA00022723"/>
    </source>
</evidence>
<keyword evidence="10" id="KW-0862">Zinc</keyword>
<keyword evidence="5" id="KW-0808">Transferase</keyword>
<evidence type="ECO:0000259" key="15">
    <source>
        <dbReference type="PROSITE" id="PS51292"/>
    </source>
</evidence>
<evidence type="ECO:0000313" key="17">
    <source>
        <dbReference type="Proteomes" id="UP000232875"/>
    </source>
</evidence>
<feature type="region of interest" description="Disordered" evidence="13">
    <location>
        <begin position="860"/>
        <end position="935"/>
    </location>
</feature>
<dbReference type="Gene3D" id="3.30.300.30">
    <property type="match status" value="1"/>
</dbReference>
<evidence type="ECO:0000256" key="13">
    <source>
        <dbReference type="SAM" id="MobiDB-lite"/>
    </source>
</evidence>
<feature type="transmembrane region" description="Helical" evidence="14">
    <location>
        <begin position="1606"/>
        <end position="1626"/>
    </location>
</feature>
<keyword evidence="8" id="KW-0863">Zinc-finger</keyword>
<dbReference type="InterPro" id="IPR013083">
    <property type="entry name" value="Znf_RING/FYVE/PHD"/>
</dbReference>
<dbReference type="PROSITE" id="PS51292">
    <property type="entry name" value="ZF_RING_CH"/>
    <property type="match status" value="1"/>
</dbReference>
<evidence type="ECO:0000313" key="16">
    <source>
        <dbReference type="EMBL" id="PKI82420.1"/>
    </source>
</evidence>
<dbReference type="InterPro" id="IPR011016">
    <property type="entry name" value="Znf_RING-CH"/>
</dbReference>
<keyword evidence="17" id="KW-1185">Reference proteome</keyword>